<comment type="caution">
    <text evidence="2">The sequence shown here is derived from an EMBL/GenBank/DDBJ whole genome shotgun (WGS) entry which is preliminary data.</text>
</comment>
<feature type="transmembrane region" description="Helical" evidence="1">
    <location>
        <begin position="6"/>
        <end position="25"/>
    </location>
</feature>
<sequence length="89" mass="9737">MHVLMVIAGGLVLLLVFILFGWLWGGSSLGMVLATRAFVPFWLLMAGINMWVGVTYAGYSLRQELPILLLVFAVPTFAAGIALWQFAHA</sequence>
<dbReference type="EMBL" id="JAEEFW010000002">
    <property type="protein sequence ID" value="MBU4632686.1"/>
    <property type="molecule type" value="Genomic_DNA"/>
</dbReference>
<feature type="transmembrane region" description="Helical" evidence="1">
    <location>
        <begin position="65"/>
        <end position="87"/>
    </location>
</feature>
<evidence type="ECO:0000256" key="1">
    <source>
        <dbReference type="SAM" id="Phobius"/>
    </source>
</evidence>
<gene>
    <name evidence="2" type="ORF">I8747_07650</name>
</gene>
<feature type="transmembrane region" description="Helical" evidence="1">
    <location>
        <begin position="37"/>
        <end position="59"/>
    </location>
</feature>
<accession>A0AAJ0ZHH9</accession>
<proteinExistence type="predicted"/>
<dbReference type="RefSeq" id="WP_216310434.1">
    <property type="nucleotide sequence ID" value="NZ_JAEEFW010000002.1"/>
</dbReference>
<evidence type="ECO:0000313" key="2">
    <source>
        <dbReference type="EMBL" id="MBU4632686.1"/>
    </source>
</evidence>
<evidence type="ECO:0008006" key="4">
    <source>
        <dbReference type="Google" id="ProtNLM"/>
    </source>
</evidence>
<name>A0AAJ0ZHH9_9PSED</name>
<dbReference type="Proteomes" id="UP000787568">
    <property type="component" value="Unassembled WGS sequence"/>
</dbReference>
<keyword evidence="1" id="KW-0472">Membrane</keyword>
<keyword evidence="1" id="KW-0812">Transmembrane</keyword>
<protein>
    <recommendedName>
        <fullName evidence="4">Transmembrane protein</fullName>
    </recommendedName>
</protein>
<organism evidence="2 3">
    <name type="scientific">Pseudomonas chlororaphis subsp. aurantiaca</name>
    <dbReference type="NCBI Taxonomy" id="86192"/>
    <lineage>
        <taxon>Bacteria</taxon>
        <taxon>Pseudomonadati</taxon>
        <taxon>Pseudomonadota</taxon>
        <taxon>Gammaproteobacteria</taxon>
        <taxon>Pseudomonadales</taxon>
        <taxon>Pseudomonadaceae</taxon>
        <taxon>Pseudomonas</taxon>
    </lineage>
</organism>
<reference evidence="2" key="1">
    <citation type="submission" date="2020-12" db="EMBL/GenBank/DDBJ databases">
        <title>Generalized mutagenesis with transposon Tn5. A laboratory procedure for the identification of genes responsible for a bacterial phenotype and its regulation, illustrated with phenazine production in Pseudomonas chlororaphis.</title>
        <authorList>
            <person name="Muzio F."/>
            <person name="Sobrero P."/>
            <person name="Agaras B."/>
            <person name="Valverde C."/>
        </authorList>
    </citation>
    <scope>NUCLEOTIDE SEQUENCE</scope>
    <source>
        <strain evidence="2">SMMP3</strain>
    </source>
</reference>
<dbReference type="AlphaFoldDB" id="A0AAJ0ZHH9"/>
<keyword evidence="1" id="KW-1133">Transmembrane helix</keyword>
<evidence type="ECO:0000313" key="3">
    <source>
        <dbReference type="Proteomes" id="UP000787568"/>
    </source>
</evidence>